<organism evidence="3 4">
    <name type="scientific">Salipiger marinus</name>
    <dbReference type="NCBI Taxonomy" id="555512"/>
    <lineage>
        <taxon>Bacteria</taxon>
        <taxon>Pseudomonadati</taxon>
        <taxon>Pseudomonadota</taxon>
        <taxon>Alphaproteobacteria</taxon>
        <taxon>Rhodobacterales</taxon>
        <taxon>Roseobacteraceae</taxon>
        <taxon>Salipiger</taxon>
    </lineage>
</organism>
<name>A0A1G8USY5_9RHOB</name>
<evidence type="ECO:0000313" key="4">
    <source>
        <dbReference type="Proteomes" id="UP000199093"/>
    </source>
</evidence>
<sequence length="347" mass="38367">MAAVNTVSKDLGLRAASVMVIDALLSCLPCKDSKSGLDRPISPLTLLTVYASNNTLCFRAKGITERQLRRHLERLEEVGLIQRKDSANGKRFPIHRGGKVIGAFGIDLSPLLARAEELFALAQKRRQEADELRGLRSYIQKLRMECLRLPVGEDVSTFLEGTRNIMRRASTTLVQARAIIDKLTDVLMGVDQANTEGTQAPVATIESKTTTINQPQQNLDDTARMTATDGRNVRHKEPQKSYTKKTTPDSNTEFWNSLTVLSEFYPSTPRTERAMVQIIFEFGKMLRIAQVTLTKAISTIGYAKTLMVQNQIAGSAEQISNPDAYLARIISATKHTLVGHGQLSNPA</sequence>
<dbReference type="Pfam" id="PF03428">
    <property type="entry name" value="RP-C"/>
    <property type="match status" value="1"/>
</dbReference>
<dbReference type="EMBL" id="FNEJ01000050">
    <property type="protein sequence ID" value="SDJ56764.1"/>
    <property type="molecule type" value="Genomic_DNA"/>
</dbReference>
<proteinExistence type="predicted"/>
<gene>
    <name evidence="3" type="ORF">SAMN04487993_10505</name>
</gene>
<feature type="region of interest" description="Disordered" evidence="1">
    <location>
        <begin position="225"/>
        <end position="248"/>
    </location>
</feature>
<keyword evidence="4" id="KW-1185">Reference proteome</keyword>
<dbReference type="STRING" id="555512.SAMN04487993_10505"/>
<reference evidence="3 4" key="1">
    <citation type="submission" date="2016-10" db="EMBL/GenBank/DDBJ databases">
        <authorList>
            <person name="de Groot N.N."/>
        </authorList>
    </citation>
    <scope>NUCLEOTIDE SEQUENCE [LARGE SCALE GENOMIC DNA]</scope>
    <source>
        <strain evidence="3 4">DSM 26424</strain>
    </source>
</reference>
<evidence type="ECO:0000256" key="1">
    <source>
        <dbReference type="SAM" id="MobiDB-lite"/>
    </source>
</evidence>
<protein>
    <submittedName>
        <fullName evidence="3">Replication initiation protein RepC</fullName>
    </submittedName>
</protein>
<evidence type="ECO:0000313" key="3">
    <source>
        <dbReference type="EMBL" id="SDJ56764.1"/>
    </source>
</evidence>
<accession>A0A1G8USY5</accession>
<dbReference type="AlphaFoldDB" id="A0A1G8USY5"/>
<dbReference type="Proteomes" id="UP000199093">
    <property type="component" value="Unassembled WGS sequence"/>
</dbReference>
<dbReference type="InterPro" id="IPR005090">
    <property type="entry name" value="RepC_N"/>
</dbReference>
<evidence type="ECO:0000259" key="2">
    <source>
        <dbReference type="Pfam" id="PF03428"/>
    </source>
</evidence>
<feature type="domain" description="Plasmid replication protein C N-terminal" evidence="2">
    <location>
        <begin position="3"/>
        <end position="143"/>
    </location>
</feature>